<dbReference type="GO" id="GO:0006310">
    <property type="term" value="P:DNA recombination"/>
    <property type="evidence" value="ECO:0007669"/>
    <property type="project" value="UniProtKB-KW"/>
</dbReference>
<dbReference type="OrthoDB" id="9801717at2"/>
<evidence type="ECO:0000256" key="1">
    <source>
        <dbReference type="ARBA" id="ARBA00023125"/>
    </source>
</evidence>
<dbReference type="InterPro" id="IPR050090">
    <property type="entry name" value="Tyrosine_recombinase_XerCD"/>
</dbReference>
<accession>A0A0X8H1A7</accession>
<dbReference type="RefSeq" id="WP_067633753.1">
    <property type="nucleotide sequence ID" value="NZ_CP013213.1"/>
</dbReference>
<evidence type="ECO:0000256" key="2">
    <source>
        <dbReference type="ARBA" id="ARBA00023172"/>
    </source>
</evidence>
<evidence type="ECO:0000259" key="3">
    <source>
        <dbReference type="PROSITE" id="PS51898"/>
    </source>
</evidence>
<dbReference type="KEGG" id="erl:AOC36_09670"/>
<dbReference type="GO" id="GO:0015074">
    <property type="term" value="P:DNA integration"/>
    <property type="evidence" value="ECO:0007669"/>
    <property type="project" value="InterPro"/>
</dbReference>
<reference evidence="4 5" key="1">
    <citation type="submission" date="2015-10" db="EMBL/GenBank/DDBJ databases">
        <title>Erysipelothrix larvae sp. LV19 isolated from the larval gut of the rhinoceros beetle, Trypoxylus dichotomus.</title>
        <authorList>
            <person name="Lim S."/>
            <person name="Kim B.-C."/>
        </authorList>
    </citation>
    <scope>NUCLEOTIDE SEQUENCE [LARGE SCALE GENOMIC DNA]</scope>
    <source>
        <strain evidence="4 5">LV19</strain>
    </source>
</reference>
<dbReference type="EMBL" id="CP013213">
    <property type="protein sequence ID" value="AMC94241.1"/>
    <property type="molecule type" value="Genomic_DNA"/>
</dbReference>
<dbReference type="GO" id="GO:0003677">
    <property type="term" value="F:DNA binding"/>
    <property type="evidence" value="ECO:0007669"/>
    <property type="project" value="UniProtKB-KW"/>
</dbReference>
<dbReference type="PANTHER" id="PTHR30349">
    <property type="entry name" value="PHAGE INTEGRASE-RELATED"/>
    <property type="match status" value="1"/>
</dbReference>
<dbReference type="Gene3D" id="1.10.443.10">
    <property type="entry name" value="Intergrase catalytic core"/>
    <property type="match status" value="1"/>
</dbReference>
<dbReference type="InterPro" id="IPR011010">
    <property type="entry name" value="DNA_brk_join_enz"/>
</dbReference>
<proteinExistence type="predicted"/>
<sequence length="306" mass="36284">MGKPKNLNKESNRQFLLDQRRIIDEKLSEERELYIEDFERYLELYHKALVNAEFAEKSRDKYYRNAKWFVETYTKDDDPLEKQDVIKFKEDLQKKYTKVSTINNYITTINRFLHFCDLGNLTVAKTKQQTVNVLDDRLYDHEVVRLRNRAKKVNMQMYFIIRIMSEMGLRVAEREFITVENIKTRKLSVEVNNKGKWRTVPMPQELARDLRKYAKEKKIESGPILSLSYDDIYAGLKRIAGCCKINKSKVHPHALRHYFGFRFVQVNGNASITQLADIMGHESIQTTQIYTRGTSQDYRKAIEKMV</sequence>
<dbReference type="InterPro" id="IPR013762">
    <property type="entry name" value="Integrase-like_cat_sf"/>
</dbReference>
<evidence type="ECO:0000313" key="5">
    <source>
        <dbReference type="Proteomes" id="UP000063781"/>
    </source>
</evidence>
<dbReference type="STRING" id="1514105.AOC36_09670"/>
<name>A0A0X8H1A7_9FIRM</name>
<dbReference type="AlphaFoldDB" id="A0A0X8H1A7"/>
<gene>
    <name evidence="4" type="ORF">AOC36_09670</name>
</gene>
<keyword evidence="2" id="KW-0233">DNA recombination</keyword>
<dbReference type="Gene3D" id="1.10.150.130">
    <property type="match status" value="1"/>
</dbReference>
<keyword evidence="1" id="KW-0238">DNA-binding</keyword>
<organism evidence="4 5">
    <name type="scientific">Erysipelothrix larvae</name>
    <dbReference type="NCBI Taxonomy" id="1514105"/>
    <lineage>
        <taxon>Bacteria</taxon>
        <taxon>Bacillati</taxon>
        <taxon>Bacillota</taxon>
        <taxon>Erysipelotrichia</taxon>
        <taxon>Erysipelotrichales</taxon>
        <taxon>Erysipelotrichaceae</taxon>
        <taxon>Erysipelothrix</taxon>
    </lineage>
</organism>
<protein>
    <recommendedName>
        <fullName evidence="3">Tyr recombinase domain-containing protein</fullName>
    </recommendedName>
</protein>
<dbReference type="PANTHER" id="PTHR30349:SF89">
    <property type="entry name" value="INTEGRASE_RECOMBINASE"/>
    <property type="match status" value="1"/>
</dbReference>
<dbReference type="SUPFAM" id="SSF56349">
    <property type="entry name" value="DNA breaking-rejoining enzymes"/>
    <property type="match status" value="1"/>
</dbReference>
<dbReference type="PROSITE" id="PS51898">
    <property type="entry name" value="TYR_RECOMBINASE"/>
    <property type="match status" value="1"/>
</dbReference>
<dbReference type="InterPro" id="IPR010998">
    <property type="entry name" value="Integrase_recombinase_N"/>
</dbReference>
<feature type="domain" description="Tyr recombinase" evidence="3">
    <location>
        <begin position="133"/>
        <end position="303"/>
    </location>
</feature>
<dbReference type="CDD" id="cd00397">
    <property type="entry name" value="DNA_BRE_C"/>
    <property type="match status" value="1"/>
</dbReference>
<dbReference type="InterPro" id="IPR002104">
    <property type="entry name" value="Integrase_catalytic"/>
</dbReference>
<evidence type="ECO:0000313" key="4">
    <source>
        <dbReference type="EMBL" id="AMC94241.1"/>
    </source>
</evidence>
<dbReference type="Proteomes" id="UP000063781">
    <property type="component" value="Chromosome"/>
</dbReference>
<dbReference type="Pfam" id="PF00589">
    <property type="entry name" value="Phage_integrase"/>
    <property type="match status" value="1"/>
</dbReference>
<keyword evidence="5" id="KW-1185">Reference proteome</keyword>